<dbReference type="Proteomes" id="UP001501352">
    <property type="component" value="Unassembled WGS sequence"/>
</dbReference>
<proteinExistence type="predicted"/>
<dbReference type="CDD" id="cd06262">
    <property type="entry name" value="metallo-hydrolase-like_MBL-fold"/>
    <property type="match status" value="1"/>
</dbReference>
<dbReference type="RefSeq" id="WP_343794193.1">
    <property type="nucleotide sequence ID" value="NZ_BAAAGA010000005.1"/>
</dbReference>
<evidence type="ECO:0000313" key="1">
    <source>
        <dbReference type="EMBL" id="GAA0626773.1"/>
    </source>
</evidence>
<accession>A0ABP3S5X2</accession>
<protein>
    <recommendedName>
        <fullName evidence="3">MBL fold metallo-hydrolase</fullName>
    </recommendedName>
</protein>
<evidence type="ECO:0000313" key="2">
    <source>
        <dbReference type="Proteomes" id="UP001501352"/>
    </source>
</evidence>
<dbReference type="EMBL" id="BAAAGA010000005">
    <property type="protein sequence ID" value="GAA0626773.1"/>
    <property type="molecule type" value="Genomic_DNA"/>
</dbReference>
<comment type="caution">
    <text evidence="1">The sequence shown here is derived from an EMBL/GenBank/DDBJ whole genome shotgun (WGS) entry which is preliminary data.</text>
</comment>
<reference evidence="2" key="1">
    <citation type="journal article" date="2019" name="Int. J. Syst. Evol. Microbiol.">
        <title>The Global Catalogue of Microorganisms (GCM) 10K type strain sequencing project: providing services to taxonomists for standard genome sequencing and annotation.</title>
        <authorList>
            <consortium name="The Broad Institute Genomics Platform"/>
            <consortium name="The Broad Institute Genome Sequencing Center for Infectious Disease"/>
            <person name="Wu L."/>
            <person name="Ma J."/>
        </authorList>
    </citation>
    <scope>NUCLEOTIDE SEQUENCE [LARGE SCALE GENOMIC DNA]</scope>
    <source>
        <strain evidence="2">JCM 12928</strain>
    </source>
</reference>
<sequence length="240" mass="26490">MRTTASGWQVIDDDACILVHPYRFDGEATANCFIARMANGQLLVISPGCDMPEAAIREIGRYGQVGALLANNGMHWKGLEEWKARFPRARVFASADAAHRIRKQTSNAPRFEPLAGLTPLLGDTIIVTEMPASRIGETWTVVRRRQGAVWFASDLLTNIPRLTGPLLMRWLFRLTSSGPGLRVFHLAMMTTAHDRKRMLSQLLAGLTRFPPAVIVPSHGDVLHGPGVMDTARGLVMKALR</sequence>
<keyword evidence="2" id="KW-1185">Reference proteome</keyword>
<gene>
    <name evidence="1" type="ORF">GCM10009422_24590</name>
</gene>
<name>A0ABP3S5X2_9CAUL</name>
<evidence type="ECO:0008006" key="3">
    <source>
        <dbReference type="Google" id="ProtNLM"/>
    </source>
</evidence>
<dbReference type="InterPro" id="IPR036866">
    <property type="entry name" value="RibonucZ/Hydroxyglut_hydro"/>
</dbReference>
<dbReference type="SUPFAM" id="SSF56281">
    <property type="entry name" value="Metallo-hydrolase/oxidoreductase"/>
    <property type="match status" value="1"/>
</dbReference>
<organism evidence="1 2">
    <name type="scientific">Brevundimonas kwangchunensis</name>
    <dbReference type="NCBI Taxonomy" id="322163"/>
    <lineage>
        <taxon>Bacteria</taxon>
        <taxon>Pseudomonadati</taxon>
        <taxon>Pseudomonadota</taxon>
        <taxon>Alphaproteobacteria</taxon>
        <taxon>Caulobacterales</taxon>
        <taxon>Caulobacteraceae</taxon>
        <taxon>Brevundimonas</taxon>
    </lineage>
</organism>